<dbReference type="CDD" id="cd07984">
    <property type="entry name" value="LPLAT_LABLAT-like"/>
    <property type="match status" value="1"/>
</dbReference>
<organism evidence="7 8">
    <name type="scientific">Terrimicrobium sacchariphilum</name>
    <dbReference type="NCBI Taxonomy" id="690879"/>
    <lineage>
        <taxon>Bacteria</taxon>
        <taxon>Pseudomonadati</taxon>
        <taxon>Verrucomicrobiota</taxon>
        <taxon>Terrimicrobiia</taxon>
        <taxon>Terrimicrobiales</taxon>
        <taxon>Terrimicrobiaceae</taxon>
        <taxon>Terrimicrobium</taxon>
    </lineage>
</organism>
<dbReference type="InterPro" id="IPR004960">
    <property type="entry name" value="LipA_acyltrans"/>
</dbReference>
<name>A0A146G3V0_TERSA</name>
<keyword evidence="5" id="KW-0472">Membrane</keyword>
<gene>
    <name evidence="7" type="ORF">TSACC_177</name>
</gene>
<accession>A0A146G3V0</accession>
<evidence type="ECO:0000256" key="1">
    <source>
        <dbReference type="ARBA" id="ARBA00004533"/>
    </source>
</evidence>
<evidence type="ECO:0000256" key="4">
    <source>
        <dbReference type="ARBA" id="ARBA00022679"/>
    </source>
</evidence>
<dbReference type="OrthoDB" id="9803456at2"/>
<sequence length="329" mass="37445">MAEPTFQQRLEYYGLSAVVWLVGRLPYGALRRLAAVVGSIAYHADKRGRQVARANLDAAFGDKYTPKEKARIAERSYQTFARTMLELFWAPNLSPERFQQLAVVEGLDHPSGHKEIGKPVIYLCLHYSNFEWMSLISAYIVEPGLVITQKFRNPLLGAIFDRLRSSTGHQIFPQERAMIRMLKHLKSGGKFSMLNDLNIDPDEAGVIIETFGGLKLCATQMHAALAMRTGALIMPVECHPMPDGRVRMHIHPPLEYPEGATAAEVTQLCWNVLEPSIHAEPHLWLWAYKHWRFKPSQGDTSRYPFYSNVAKRFDKLLRETEKAKKDRAA</sequence>
<proteinExistence type="predicted"/>
<comment type="subcellular location">
    <subcellularLocation>
        <location evidence="1">Cell inner membrane</location>
    </subcellularLocation>
</comment>
<keyword evidence="6 7" id="KW-0012">Acyltransferase</keyword>
<reference evidence="8" key="1">
    <citation type="journal article" date="2017" name="Genome Announc.">
        <title>Draft Genome Sequence of Terrimicrobium sacchariphilum NM-5T, a Facultative Anaerobic Soil Bacterium of the Class Spartobacteria.</title>
        <authorList>
            <person name="Qiu Y.L."/>
            <person name="Tourlousse D.M."/>
            <person name="Matsuura N."/>
            <person name="Ohashi A."/>
            <person name="Sekiguchi Y."/>
        </authorList>
    </citation>
    <scope>NUCLEOTIDE SEQUENCE [LARGE SCALE GENOMIC DNA]</scope>
    <source>
        <strain evidence="8">NM-5</strain>
    </source>
</reference>
<evidence type="ECO:0000256" key="3">
    <source>
        <dbReference type="ARBA" id="ARBA00022519"/>
    </source>
</evidence>
<dbReference type="PANTHER" id="PTHR30606">
    <property type="entry name" value="LIPID A BIOSYNTHESIS LAUROYL ACYLTRANSFERASE"/>
    <property type="match status" value="1"/>
</dbReference>
<dbReference type="Pfam" id="PF03279">
    <property type="entry name" value="Lip_A_acyltrans"/>
    <property type="match status" value="1"/>
</dbReference>
<keyword evidence="2" id="KW-1003">Cell membrane</keyword>
<dbReference type="GO" id="GO:0009247">
    <property type="term" value="P:glycolipid biosynthetic process"/>
    <property type="evidence" value="ECO:0007669"/>
    <property type="project" value="UniProtKB-ARBA"/>
</dbReference>
<protein>
    <submittedName>
        <fullName evidence="7">Lauroyl/myristoyl acyltransferase</fullName>
    </submittedName>
</protein>
<evidence type="ECO:0000256" key="6">
    <source>
        <dbReference type="ARBA" id="ARBA00023315"/>
    </source>
</evidence>
<evidence type="ECO:0000256" key="5">
    <source>
        <dbReference type="ARBA" id="ARBA00023136"/>
    </source>
</evidence>
<dbReference type="InParanoid" id="A0A146G3V0"/>
<dbReference type="GO" id="GO:0016746">
    <property type="term" value="F:acyltransferase activity"/>
    <property type="evidence" value="ECO:0007669"/>
    <property type="project" value="UniProtKB-KW"/>
</dbReference>
<comment type="caution">
    <text evidence="7">The sequence shown here is derived from an EMBL/GenBank/DDBJ whole genome shotgun (WGS) entry which is preliminary data.</text>
</comment>
<evidence type="ECO:0000256" key="2">
    <source>
        <dbReference type="ARBA" id="ARBA00022475"/>
    </source>
</evidence>
<dbReference type="RefSeq" id="WP_075077421.1">
    <property type="nucleotide sequence ID" value="NZ_BDCO01000001.1"/>
</dbReference>
<dbReference type="AlphaFoldDB" id="A0A146G3V0"/>
<dbReference type="GO" id="GO:0005886">
    <property type="term" value="C:plasma membrane"/>
    <property type="evidence" value="ECO:0007669"/>
    <property type="project" value="UniProtKB-SubCell"/>
</dbReference>
<dbReference type="PANTHER" id="PTHR30606:SF10">
    <property type="entry name" value="PHOSPHATIDYLINOSITOL MANNOSIDE ACYLTRANSFERASE"/>
    <property type="match status" value="1"/>
</dbReference>
<dbReference type="EMBL" id="BDCO01000001">
    <property type="protein sequence ID" value="GAT31528.1"/>
    <property type="molecule type" value="Genomic_DNA"/>
</dbReference>
<dbReference type="STRING" id="690879.TSACC_177"/>
<keyword evidence="3" id="KW-0997">Cell inner membrane</keyword>
<keyword evidence="8" id="KW-1185">Reference proteome</keyword>
<keyword evidence="4 7" id="KW-0808">Transferase</keyword>
<evidence type="ECO:0000313" key="7">
    <source>
        <dbReference type="EMBL" id="GAT31528.1"/>
    </source>
</evidence>
<evidence type="ECO:0000313" key="8">
    <source>
        <dbReference type="Proteomes" id="UP000076023"/>
    </source>
</evidence>
<dbReference type="Proteomes" id="UP000076023">
    <property type="component" value="Unassembled WGS sequence"/>
</dbReference>